<protein>
    <submittedName>
        <fullName evidence="3">Endonuclease/exonuclease/phosphatase family metal-dependent hydrolase</fullName>
    </submittedName>
</protein>
<keyword evidence="1" id="KW-0732">Signal</keyword>
<dbReference type="Gene3D" id="3.60.10.10">
    <property type="entry name" value="Endonuclease/exonuclease/phosphatase"/>
    <property type="match status" value="1"/>
</dbReference>
<dbReference type="PANTHER" id="PTHR12121:SF36">
    <property type="entry name" value="ENDONUCLEASE_EXONUCLEASE_PHOSPHATASE DOMAIN-CONTAINING PROTEIN"/>
    <property type="match status" value="1"/>
</dbReference>
<keyword evidence="3" id="KW-0269">Exonuclease</keyword>
<feature type="signal peptide" evidence="1">
    <location>
        <begin position="1"/>
        <end position="22"/>
    </location>
</feature>
<dbReference type="AlphaFoldDB" id="A0A2T0WGC5"/>
<keyword evidence="3" id="KW-0255">Endonuclease</keyword>
<dbReference type="EMBL" id="PVTR01000011">
    <property type="protein sequence ID" value="PRY85760.1"/>
    <property type="molecule type" value="Genomic_DNA"/>
</dbReference>
<dbReference type="RefSeq" id="WP_106134928.1">
    <property type="nucleotide sequence ID" value="NZ_PVTR01000011.1"/>
</dbReference>
<feature type="domain" description="Endonuclease/exonuclease/phosphatase" evidence="2">
    <location>
        <begin position="28"/>
        <end position="270"/>
    </location>
</feature>
<dbReference type="Proteomes" id="UP000238157">
    <property type="component" value="Unassembled WGS sequence"/>
</dbReference>
<dbReference type="OrthoDB" id="9793162at2"/>
<evidence type="ECO:0000313" key="4">
    <source>
        <dbReference type="Proteomes" id="UP000238157"/>
    </source>
</evidence>
<keyword evidence="4" id="KW-1185">Reference proteome</keyword>
<accession>A0A2T0WGC5</accession>
<organism evidence="3 4">
    <name type="scientific">Mongoliibacter ruber</name>
    <dbReference type="NCBI Taxonomy" id="1750599"/>
    <lineage>
        <taxon>Bacteria</taxon>
        <taxon>Pseudomonadati</taxon>
        <taxon>Bacteroidota</taxon>
        <taxon>Cytophagia</taxon>
        <taxon>Cytophagales</taxon>
        <taxon>Cyclobacteriaceae</taxon>
        <taxon>Mongoliibacter</taxon>
    </lineage>
</organism>
<gene>
    <name evidence="3" type="ORF">CLW00_111103</name>
</gene>
<dbReference type="InterPro" id="IPR050410">
    <property type="entry name" value="CCR4/nocturin_mRNA_transcr"/>
</dbReference>
<keyword evidence="3" id="KW-0540">Nuclease</keyword>
<dbReference type="GO" id="GO:0004519">
    <property type="term" value="F:endonuclease activity"/>
    <property type="evidence" value="ECO:0007669"/>
    <property type="project" value="UniProtKB-KW"/>
</dbReference>
<proteinExistence type="predicted"/>
<dbReference type="GO" id="GO:0000175">
    <property type="term" value="F:3'-5'-RNA exonuclease activity"/>
    <property type="evidence" value="ECO:0007669"/>
    <property type="project" value="TreeGrafter"/>
</dbReference>
<feature type="chain" id="PRO_5015463049" evidence="1">
    <location>
        <begin position="23"/>
        <end position="279"/>
    </location>
</feature>
<reference evidence="3 4" key="1">
    <citation type="submission" date="2018-03" db="EMBL/GenBank/DDBJ databases">
        <title>Genomic Encyclopedia of Archaeal and Bacterial Type Strains, Phase II (KMG-II): from individual species to whole genera.</title>
        <authorList>
            <person name="Goeker M."/>
        </authorList>
    </citation>
    <scope>NUCLEOTIDE SEQUENCE [LARGE SCALE GENOMIC DNA]</scope>
    <source>
        <strain evidence="3 4">DSM 27929</strain>
    </source>
</reference>
<comment type="caution">
    <text evidence="3">The sequence shown here is derived from an EMBL/GenBank/DDBJ whole genome shotgun (WGS) entry which is preliminary data.</text>
</comment>
<dbReference type="CDD" id="cd09083">
    <property type="entry name" value="EEP-1"/>
    <property type="match status" value="1"/>
</dbReference>
<dbReference type="InterPro" id="IPR036691">
    <property type="entry name" value="Endo/exonu/phosph_ase_sf"/>
</dbReference>
<name>A0A2T0WGC5_9BACT</name>
<evidence type="ECO:0000259" key="2">
    <source>
        <dbReference type="Pfam" id="PF03372"/>
    </source>
</evidence>
<sequence length="279" mass="31809">MKYLTTILITSLFLISSQEIVAQEFNIATYNIRFDNPGDEGNLWKDRAPHLASIITFHDIALFGTQEGLLNQLEDLENMLGYTFVGSGRDDGKKGGEHSAIFYDPSKFELLESGDFWLSETPDIPSIGWDAAMNRICTYARFKSPEGLSFWVFNAHYDHVGQEARKESSKLIMKKITEQVQENEQVIFMGDLNVTPENEAYKTITDAGWLLDSYKITKSKAHGPEGTFNAYNWDMMPDRRIDYVFVSKGISVEKYGVLSDNYGKKYPSDHFAVLTRLKF</sequence>
<keyword evidence="3" id="KW-0378">Hydrolase</keyword>
<dbReference type="PANTHER" id="PTHR12121">
    <property type="entry name" value="CARBON CATABOLITE REPRESSOR PROTEIN 4"/>
    <property type="match status" value="1"/>
</dbReference>
<dbReference type="InterPro" id="IPR005135">
    <property type="entry name" value="Endo/exonuclease/phosphatase"/>
</dbReference>
<dbReference type="SUPFAM" id="SSF56219">
    <property type="entry name" value="DNase I-like"/>
    <property type="match status" value="1"/>
</dbReference>
<evidence type="ECO:0000313" key="3">
    <source>
        <dbReference type="EMBL" id="PRY85760.1"/>
    </source>
</evidence>
<evidence type="ECO:0000256" key="1">
    <source>
        <dbReference type="SAM" id="SignalP"/>
    </source>
</evidence>
<dbReference type="Pfam" id="PF03372">
    <property type="entry name" value="Exo_endo_phos"/>
    <property type="match status" value="1"/>
</dbReference>